<evidence type="ECO:0000313" key="2">
    <source>
        <dbReference type="EMBL" id="AEB11283.1"/>
    </source>
</evidence>
<reference evidence="2 3" key="1">
    <citation type="journal article" date="2012" name="Stand. Genomic Sci.">
        <title>Complete genome sequence of the aerobic, heterotroph Marinithermus hydrothermalis type strain (T1(T)) from a deep-sea hydrothermal vent chimney.</title>
        <authorList>
            <person name="Copeland A."/>
            <person name="Gu W."/>
            <person name="Yasawong M."/>
            <person name="Lapidus A."/>
            <person name="Lucas S."/>
            <person name="Deshpande S."/>
            <person name="Pagani I."/>
            <person name="Tapia R."/>
            <person name="Cheng J.F."/>
            <person name="Goodwin L.A."/>
            <person name="Pitluck S."/>
            <person name="Liolios K."/>
            <person name="Ivanova N."/>
            <person name="Mavromatis K."/>
            <person name="Mikhailova N."/>
            <person name="Pati A."/>
            <person name="Chen A."/>
            <person name="Palaniappan K."/>
            <person name="Land M."/>
            <person name="Pan C."/>
            <person name="Brambilla E.M."/>
            <person name="Rohde M."/>
            <person name="Tindall B.J."/>
            <person name="Sikorski J."/>
            <person name="Goker M."/>
            <person name="Detter J.C."/>
            <person name="Bristow J."/>
            <person name="Eisen J.A."/>
            <person name="Markowitz V."/>
            <person name="Hugenholtz P."/>
            <person name="Kyrpides N.C."/>
            <person name="Klenk H.P."/>
            <person name="Woyke T."/>
        </authorList>
    </citation>
    <scope>NUCLEOTIDE SEQUENCE [LARGE SCALE GENOMIC DNA]</scope>
    <source>
        <strain evidence="3">DSM 14884 / JCM 11576 / T1</strain>
    </source>
</reference>
<dbReference type="GO" id="GO:0015074">
    <property type="term" value="P:DNA integration"/>
    <property type="evidence" value="ECO:0007669"/>
    <property type="project" value="InterPro"/>
</dbReference>
<organism evidence="2 3">
    <name type="scientific">Marinithermus hydrothermalis (strain DSM 14884 / JCM 11576 / T1)</name>
    <dbReference type="NCBI Taxonomy" id="869210"/>
    <lineage>
        <taxon>Bacteria</taxon>
        <taxon>Thermotogati</taxon>
        <taxon>Deinococcota</taxon>
        <taxon>Deinococci</taxon>
        <taxon>Thermales</taxon>
        <taxon>Thermaceae</taxon>
        <taxon>Marinithermus</taxon>
    </lineage>
</organism>
<dbReference type="EMBL" id="CP002630">
    <property type="protein sequence ID" value="AEB11283.1"/>
    <property type="molecule type" value="Genomic_DNA"/>
</dbReference>
<dbReference type="KEGG" id="mhd:Marky_0531"/>
<evidence type="ECO:0000259" key="1">
    <source>
        <dbReference type="PROSITE" id="PS50994"/>
    </source>
</evidence>
<dbReference type="Proteomes" id="UP000007030">
    <property type="component" value="Chromosome"/>
</dbReference>
<accession>F2NNQ9</accession>
<dbReference type="eggNOG" id="COG2801">
    <property type="taxonomic scope" value="Bacteria"/>
</dbReference>
<dbReference type="Pfam" id="PF13683">
    <property type="entry name" value="rve_3"/>
    <property type="match status" value="1"/>
</dbReference>
<feature type="domain" description="Integrase catalytic" evidence="1">
    <location>
        <begin position="179"/>
        <end position="339"/>
    </location>
</feature>
<dbReference type="InterPro" id="IPR012337">
    <property type="entry name" value="RNaseH-like_sf"/>
</dbReference>
<dbReference type="OrthoDB" id="27327at2"/>
<dbReference type="HOGENOM" id="CLU_027402_15_2_0"/>
<dbReference type="SUPFAM" id="SSF46689">
    <property type="entry name" value="Homeodomain-like"/>
    <property type="match status" value="1"/>
</dbReference>
<dbReference type="Gene3D" id="3.30.420.10">
    <property type="entry name" value="Ribonuclease H-like superfamily/Ribonuclease H"/>
    <property type="match status" value="1"/>
</dbReference>
<dbReference type="PROSITE" id="PS50994">
    <property type="entry name" value="INTEGRASE"/>
    <property type="match status" value="1"/>
</dbReference>
<dbReference type="PANTHER" id="PTHR47515:SF2">
    <property type="entry name" value="INTEGRASE CORE DOMAIN PROTEIN"/>
    <property type="match status" value="1"/>
</dbReference>
<proteinExistence type="predicted"/>
<dbReference type="Pfam" id="PF13565">
    <property type="entry name" value="HTH_32"/>
    <property type="match status" value="1"/>
</dbReference>
<dbReference type="SUPFAM" id="SSF53098">
    <property type="entry name" value="Ribonuclease H-like"/>
    <property type="match status" value="1"/>
</dbReference>
<keyword evidence="3" id="KW-1185">Reference proteome</keyword>
<gene>
    <name evidence="2" type="ordered locus">Marky_0531</name>
</gene>
<dbReference type="InterPro" id="IPR001584">
    <property type="entry name" value="Integrase_cat-core"/>
</dbReference>
<dbReference type="AlphaFoldDB" id="F2NNQ9"/>
<dbReference type="InterPro" id="IPR036397">
    <property type="entry name" value="RNaseH_sf"/>
</dbReference>
<protein>
    <submittedName>
        <fullName evidence="2">Integrase catalytic region</fullName>
    </submittedName>
</protein>
<dbReference type="PANTHER" id="PTHR47515">
    <property type="entry name" value="LOW CALCIUM RESPONSE LOCUS PROTEIN T"/>
    <property type="match status" value="1"/>
</dbReference>
<dbReference type="STRING" id="869210.Marky_0531"/>
<evidence type="ECO:0000313" key="3">
    <source>
        <dbReference type="Proteomes" id="UP000007030"/>
    </source>
</evidence>
<dbReference type="GO" id="GO:0003676">
    <property type="term" value="F:nucleic acid binding"/>
    <property type="evidence" value="ECO:0007669"/>
    <property type="project" value="InterPro"/>
</dbReference>
<dbReference type="InterPro" id="IPR009057">
    <property type="entry name" value="Homeodomain-like_sf"/>
</dbReference>
<name>F2NNQ9_MARHT</name>
<sequence length="365" mass="42111">MQLTTVGREVWRGARKAQQLTEAGAGDPRVQARVRKLKQVEAFREHGVDWPEIQELVGISRATYYRWRKRLKAEGLKGLVPKPKRPKRLRQKVYWTPTLLIEIEALRKQNPTWGRWPIWLSLRRQGFEVSERTVGRILAYLEAHGRVERVAAFLARARRGKVKRKTRRPYAQKKPKGYEVHHPGDLIQVDTLTVTLGPGETIKHFSAVDLFTRFSLAEVHTKATANLAASFLAHRVAQAPFPVKAIQVDGGSEFMAEFEETCQRLGLQLFVLPPKSPKLNGHVERMQRTFRDEFYTRPLPSKIPELQQKLDAYLDHYNRRRPHRALNGLAPLEFLAMMQEEPVPRESQMCWPTTWSGQSGCALLY</sequence>